<name>A0ABS5E9D8_9PROT</name>
<proteinExistence type="predicted"/>
<evidence type="ECO:0000313" key="2">
    <source>
        <dbReference type="Proteomes" id="UP000677812"/>
    </source>
</evidence>
<reference evidence="1 2" key="1">
    <citation type="submission" date="2021-04" db="EMBL/GenBank/DDBJ databases">
        <title>The complete genome sequence of Neokomagataea sp. TBRC 2177.</title>
        <authorList>
            <person name="Charoenyingcharoen P."/>
            <person name="Yukphan P."/>
        </authorList>
    </citation>
    <scope>NUCLEOTIDE SEQUENCE [LARGE SCALE GENOMIC DNA]</scope>
    <source>
        <strain evidence="1 2">TBRC 2177</strain>
    </source>
</reference>
<dbReference type="EMBL" id="JAGRQH010000009">
    <property type="protein sequence ID" value="MBR0560530.1"/>
    <property type="molecule type" value="Genomic_DNA"/>
</dbReference>
<organism evidence="1 2">
    <name type="scientific">Neokomagataea anthophila</name>
    <dbReference type="NCBI Taxonomy" id="2826925"/>
    <lineage>
        <taxon>Bacteria</taxon>
        <taxon>Pseudomonadati</taxon>
        <taxon>Pseudomonadota</taxon>
        <taxon>Alphaproteobacteria</taxon>
        <taxon>Acetobacterales</taxon>
        <taxon>Acetobacteraceae</taxon>
        <taxon>Neokomagataea</taxon>
    </lineage>
</organism>
<accession>A0ABS5E9D8</accession>
<evidence type="ECO:0008006" key="3">
    <source>
        <dbReference type="Google" id="ProtNLM"/>
    </source>
</evidence>
<keyword evidence="2" id="KW-1185">Reference proteome</keyword>
<gene>
    <name evidence="1" type="ORF">KB213_10770</name>
</gene>
<protein>
    <recommendedName>
        <fullName evidence="3">ParA family protein</fullName>
    </recommendedName>
</protein>
<sequence>MTNETSHSSAASKIKIYFKAGRGNLGGTTALGLLAERALKAGRPILMADADMRNEGISKYTSLYRKYGLGRPMSDRQPDVQSYLTDVLSSGVSEQKPVFIDVGGGDRTLEEWASTNDINTLSTVMGVEVIGLFMCGIDSGDIDYIVSLWKNGGFKPKKALIILNEHTVPSGYIAQDYMYDIMVDQRFDVIRKEAELEFIFFPSNPYMKEITASGLSFYEAGQRGTDPKKPKLDPVRQAVTGLWVKKFDDEIKAKGVDSWLP</sequence>
<evidence type="ECO:0000313" key="1">
    <source>
        <dbReference type="EMBL" id="MBR0560530.1"/>
    </source>
</evidence>
<comment type="caution">
    <text evidence="1">The sequence shown here is derived from an EMBL/GenBank/DDBJ whole genome shotgun (WGS) entry which is preliminary data.</text>
</comment>
<dbReference type="RefSeq" id="WP_211683012.1">
    <property type="nucleotide sequence ID" value="NZ_JAGRQH010000009.1"/>
</dbReference>
<dbReference type="Proteomes" id="UP000677812">
    <property type="component" value="Unassembled WGS sequence"/>
</dbReference>